<dbReference type="OrthoDB" id="5292387at2"/>
<dbReference type="InterPro" id="IPR036390">
    <property type="entry name" value="WH_DNA-bd_sf"/>
</dbReference>
<dbReference type="GO" id="GO:0032993">
    <property type="term" value="C:protein-DNA complex"/>
    <property type="evidence" value="ECO:0007669"/>
    <property type="project" value="TreeGrafter"/>
</dbReference>
<keyword evidence="7" id="KW-1185">Reference proteome</keyword>
<dbReference type="Pfam" id="PF00126">
    <property type="entry name" value="HTH_1"/>
    <property type="match status" value="1"/>
</dbReference>
<dbReference type="InterPro" id="IPR036388">
    <property type="entry name" value="WH-like_DNA-bd_sf"/>
</dbReference>
<dbReference type="RefSeq" id="WP_011811467.1">
    <property type="nucleotide sequence ID" value="NC_008786.1"/>
</dbReference>
<gene>
    <name evidence="6" type="ordered locus">Veis_3766</name>
</gene>
<proteinExistence type="inferred from homology"/>
<dbReference type="PROSITE" id="PS50931">
    <property type="entry name" value="HTH_LYSR"/>
    <property type="match status" value="1"/>
</dbReference>
<dbReference type="PANTHER" id="PTHR30346">
    <property type="entry name" value="TRANSCRIPTIONAL DUAL REGULATOR HCAR-RELATED"/>
    <property type="match status" value="1"/>
</dbReference>
<dbReference type="eggNOG" id="COG0583">
    <property type="taxonomic scope" value="Bacteria"/>
</dbReference>
<organism evidence="6 7">
    <name type="scientific">Verminephrobacter eiseniae (strain EF01-2)</name>
    <dbReference type="NCBI Taxonomy" id="391735"/>
    <lineage>
        <taxon>Bacteria</taxon>
        <taxon>Pseudomonadati</taxon>
        <taxon>Pseudomonadota</taxon>
        <taxon>Betaproteobacteria</taxon>
        <taxon>Burkholderiales</taxon>
        <taxon>Comamonadaceae</taxon>
        <taxon>Verminephrobacter</taxon>
    </lineage>
</organism>
<dbReference type="Pfam" id="PF03466">
    <property type="entry name" value="LysR_substrate"/>
    <property type="match status" value="1"/>
</dbReference>
<name>A1WPC1_VEREI</name>
<dbReference type="AlphaFoldDB" id="A1WPC1"/>
<dbReference type="InterPro" id="IPR005119">
    <property type="entry name" value="LysR_subst-bd"/>
</dbReference>
<evidence type="ECO:0000256" key="2">
    <source>
        <dbReference type="ARBA" id="ARBA00023015"/>
    </source>
</evidence>
<dbReference type="EMBL" id="CP000542">
    <property type="protein sequence ID" value="ABM59478.1"/>
    <property type="molecule type" value="Genomic_DNA"/>
</dbReference>
<evidence type="ECO:0000313" key="7">
    <source>
        <dbReference type="Proteomes" id="UP000000374"/>
    </source>
</evidence>
<dbReference type="FunFam" id="1.10.10.10:FF:000001">
    <property type="entry name" value="LysR family transcriptional regulator"/>
    <property type="match status" value="1"/>
</dbReference>
<protein>
    <submittedName>
        <fullName evidence="6">Transcriptional regulator</fullName>
    </submittedName>
</protein>
<dbReference type="PANTHER" id="PTHR30346:SF28">
    <property type="entry name" value="HTH-TYPE TRANSCRIPTIONAL REGULATOR CYNR"/>
    <property type="match status" value="1"/>
</dbReference>
<dbReference type="GeneID" id="76462138"/>
<keyword evidence="3" id="KW-0238">DNA-binding</keyword>
<reference evidence="7" key="1">
    <citation type="submission" date="2006-12" db="EMBL/GenBank/DDBJ databases">
        <title>Complete sequence of chromosome 1 of Verminephrobacter eiseniae EF01-2.</title>
        <authorList>
            <person name="Copeland A."/>
            <person name="Lucas S."/>
            <person name="Lapidus A."/>
            <person name="Barry K."/>
            <person name="Detter J.C."/>
            <person name="Glavina del Rio T."/>
            <person name="Dalin E."/>
            <person name="Tice H."/>
            <person name="Pitluck S."/>
            <person name="Chertkov O."/>
            <person name="Brettin T."/>
            <person name="Bruce D."/>
            <person name="Han C."/>
            <person name="Tapia R."/>
            <person name="Gilna P."/>
            <person name="Schmutz J."/>
            <person name="Larimer F."/>
            <person name="Land M."/>
            <person name="Hauser L."/>
            <person name="Kyrpides N."/>
            <person name="Kim E."/>
            <person name="Stahl D."/>
            <person name="Richardson P."/>
        </authorList>
    </citation>
    <scope>NUCLEOTIDE SEQUENCE [LARGE SCALE GENOMIC DNA]</scope>
    <source>
        <strain evidence="7">EF01-2</strain>
    </source>
</reference>
<evidence type="ECO:0000259" key="5">
    <source>
        <dbReference type="PROSITE" id="PS50931"/>
    </source>
</evidence>
<dbReference type="PRINTS" id="PR00039">
    <property type="entry name" value="HTHLYSR"/>
</dbReference>
<dbReference type="InterPro" id="IPR000847">
    <property type="entry name" value="LysR_HTH_N"/>
</dbReference>
<feature type="domain" description="HTH lysR-type" evidence="5">
    <location>
        <begin position="2"/>
        <end position="59"/>
    </location>
</feature>
<dbReference type="STRING" id="391735.Veis_3766"/>
<accession>A1WPC1</accession>
<keyword evidence="4" id="KW-0804">Transcription</keyword>
<evidence type="ECO:0000256" key="3">
    <source>
        <dbReference type="ARBA" id="ARBA00023125"/>
    </source>
</evidence>
<evidence type="ECO:0000313" key="6">
    <source>
        <dbReference type="EMBL" id="ABM59478.1"/>
    </source>
</evidence>
<dbReference type="CDD" id="cd08414">
    <property type="entry name" value="PBP2_LTTR_aromatics_like"/>
    <property type="match status" value="1"/>
</dbReference>
<dbReference type="SUPFAM" id="SSF46785">
    <property type="entry name" value="Winged helix' DNA-binding domain"/>
    <property type="match status" value="1"/>
</dbReference>
<evidence type="ECO:0000256" key="1">
    <source>
        <dbReference type="ARBA" id="ARBA00009437"/>
    </source>
</evidence>
<dbReference type="Gene3D" id="1.10.10.10">
    <property type="entry name" value="Winged helix-like DNA-binding domain superfamily/Winged helix DNA-binding domain"/>
    <property type="match status" value="1"/>
</dbReference>
<dbReference type="Gene3D" id="3.40.190.10">
    <property type="entry name" value="Periplasmic binding protein-like II"/>
    <property type="match status" value="2"/>
</dbReference>
<dbReference type="KEGG" id="vei:Veis_3766"/>
<keyword evidence="2" id="KW-0805">Transcription regulation</keyword>
<dbReference type="GO" id="GO:0003700">
    <property type="term" value="F:DNA-binding transcription factor activity"/>
    <property type="evidence" value="ECO:0007669"/>
    <property type="project" value="InterPro"/>
</dbReference>
<dbReference type="SUPFAM" id="SSF53850">
    <property type="entry name" value="Periplasmic binding protein-like II"/>
    <property type="match status" value="1"/>
</dbReference>
<dbReference type="GO" id="GO:0003677">
    <property type="term" value="F:DNA binding"/>
    <property type="evidence" value="ECO:0007669"/>
    <property type="project" value="UniProtKB-KW"/>
</dbReference>
<sequence>MIELQKLHYFVTVAQTLNVGKAATLLHISQSPLSRQIIALEERLGTALFSRERKRLQLTDAGRQFLDEAKALIEHAQQLEDRIRDEAEGKTGAMTLGFVEGAIHVGALQTAIKRFLNVAPQARIELKNLRSRQQFEALQFGGIDVGFTYSPPVRSSTLVAQQIADEGFAVAMPRNHPLAQGRFDPRKLDGEAFIALPEKDSPEARLSLMGACASAGFIPNVRFEAAEPSVVLGLVDAGVGLAIVQQSLGKTPRRGIVLRPLPSSFPMRAQIFRVTRKTVRPLVARFLGSQKA</sequence>
<evidence type="ECO:0000256" key="4">
    <source>
        <dbReference type="ARBA" id="ARBA00023163"/>
    </source>
</evidence>
<dbReference type="Proteomes" id="UP000000374">
    <property type="component" value="Chromosome"/>
</dbReference>
<dbReference type="HOGENOM" id="CLU_039613_6_4_4"/>
<comment type="similarity">
    <text evidence="1">Belongs to the LysR transcriptional regulatory family.</text>
</comment>